<evidence type="ECO:0000256" key="2">
    <source>
        <dbReference type="SAM" id="SignalP"/>
    </source>
</evidence>
<protein>
    <recommendedName>
        <fullName evidence="5">RxLR effector protein</fullName>
    </recommendedName>
</protein>
<comment type="caution">
    <text evidence="3">The sequence shown here is derived from an EMBL/GenBank/DDBJ whole genome shotgun (WGS) entry which is preliminary data.</text>
</comment>
<feature type="region of interest" description="Disordered" evidence="1">
    <location>
        <begin position="18"/>
        <end position="77"/>
    </location>
</feature>
<dbReference type="EMBL" id="AGNL01047893">
    <property type="protein sequence ID" value="EJK46213.1"/>
    <property type="molecule type" value="Genomic_DNA"/>
</dbReference>
<evidence type="ECO:0000313" key="4">
    <source>
        <dbReference type="Proteomes" id="UP000266841"/>
    </source>
</evidence>
<evidence type="ECO:0000313" key="3">
    <source>
        <dbReference type="EMBL" id="EJK46213.1"/>
    </source>
</evidence>
<proteinExistence type="predicted"/>
<reference evidence="3 4" key="1">
    <citation type="journal article" date="2012" name="Genome Biol.">
        <title>Genome and low-iron response of an oceanic diatom adapted to chronic iron limitation.</title>
        <authorList>
            <person name="Lommer M."/>
            <person name="Specht M."/>
            <person name="Roy A.S."/>
            <person name="Kraemer L."/>
            <person name="Andreson R."/>
            <person name="Gutowska M.A."/>
            <person name="Wolf J."/>
            <person name="Bergner S.V."/>
            <person name="Schilhabel M.B."/>
            <person name="Klostermeier U.C."/>
            <person name="Beiko R.G."/>
            <person name="Rosenstiel P."/>
            <person name="Hippler M."/>
            <person name="Laroche J."/>
        </authorList>
    </citation>
    <scope>NUCLEOTIDE SEQUENCE [LARGE SCALE GENOMIC DNA]</scope>
    <source>
        <strain evidence="3 4">CCMP1005</strain>
    </source>
</reference>
<sequence length="77" mass="8137">MKTQLAVLATVLASASAFAPSSADQRSSTALKDDEDNAMWIDDGSGGRASAAPKKPEPKKDTKKAPKKGGFKFPWDN</sequence>
<feature type="compositionally biased region" description="Basic and acidic residues" evidence="1">
    <location>
        <begin position="54"/>
        <end position="64"/>
    </location>
</feature>
<evidence type="ECO:0000256" key="1">
    <source>
        <dbReference type="SAM" id="MobiDB-lite"/>
    </source>
</evidence>
<keyword evidence="2" id="KW-0732">Signal</keyword>
<dbReference type="Proteomes" id="UP000266841">
    <property type="component" value="Unassembled WGS sequence"/>
</dbReference>
<organism evidence="3 4">
    <name type="scientific">Thalassiosira oceanica</name>
    <name type="common">Marine diatom</name>
    <dbReference type="NCBI Taxonomy" id="159749"/>
    <lineage>
        <taxon>Eukaryota</taxon>
        <taxon>Sar</taxon>
        <taxon>Stramenopiles</taxon>
        <taxon>Ochrophyta</taxon>
        <taxon>Bacillariophyta</taxon>
        <taxon>Coscinodiscophyceae</taxon>
        <taxon>Thalassiosirophycidae</taxon>
        <taxon>Thalassiosirales</taxon>
        <taxon>Thalassiosiraceae</taxon>
        <taxon>Thalassiosira</taxon>
    </lineage>
</organism>
<feature type="chain" id="PRO_5003836017" description="RxLR effector protein" evidence="2">
    <location>
        <begin position="24"/>
        <end position="77"/>
    </location>
</feature>
<dbReference type="AlphaFoldDB" id="K0R1D9"/>
<keyword evidence="4" id="KW-1185">Reference proteome</keyword>
<accession>K0R1D9</accession>
<name>K0R1D9_THAOC</name>
<evidence type="ECO:0008006" key="5">
    <source>
        <dbReference type="Google" id="ProtNLM"/>
    </source>
</evidence>
<gene>
    <name evidence="3" type="ORF">THAOC_35131</name>
</gene>
<feature type="signal peptide" evidence="2">
    <location>
        <begin position="1"/>
        <end position="23"/>
    </location>
</feature>